<proteinExistence type="predicted"/>
<dbReference type="Proteomes" id="UP000183868">
    <property type="component" value="Chromosome"/>
</dbReference>
<dbReference type="PANTHER" id="PTHR12121">
    <property type="entry name" value="CARBON CATABOLITE REPRESSOR PROTEIN 4"/>
    <property type="match status" value="1"/>
</dbReference>
<evidence type="ECO:0000313" key="4">
    <source>
        <dbReference type="Proteomes" id="UP000004671"/>
    </source>
</evidence>
<dbReference type="CDD" id="cd09083">
    <property type="entry name" value="EEP-1"/>
    <property type="match status" value="1"/>
</dbReference>
<accession>H1XWQ6</accession>
<dbReference type="HOGENOM" id="CLU_030508_1_0_0"/>
<keyword evidence="2" id="KW-0378">Hydrolase</keyword>
<dbReference type="SUPFAM" id="SSF56219">
    <property type="entry name" value="DNase I-like"/>
    <property type="match status" value="1"/>
</dbReference>
<keyword evidence="4" id="KW-1185">Reference proteome</keyword>
<protein>
    <submittedName>
        <fullName evidence="2 3">Endonuclease/exonuclease/phosphatase</fullName>
    </submittedName>
</protein>
<sequence>MLRHTFVLIIFVVNLFGQQPDLSFKVMTLNVRYDNPKDSLNAWVNRKALVARLLKEERAHIAGFQEAQFHQLQFLDSVMTQYQFYGVGRDDGQIAGEFSPIFFRKDRFLLCFARTFWLSPTPDVPGSIGKGAVLPRIMTLVRLFDIRAGRALWVVNTHFSHVSDSARLQAAKIILQKSKMYAQDEPLIVMGDFNSEQQSAVYRLFTENKALPLTDTFFAAQSAHSGGKQTFNAFGKTEKPLIIDHIFCSGHFKVRQHYFRPLKSNGLFVSDHFPVLTVLEWQKQ</sequence>
<dbReference type="InterPro" id="IPR005135">
    <property type="entry name" value="Endo/exonuclease/phosphatase"/>
</dbReference>
<name>H1XWQ6_CALAY</name>
<dbReference type="STRING" id="880073.Cabys_2348"/>
<dbReference type="KEGG" id="caby:Cabys_2348"/>
<dbReference type="InterPro" id="IPR036691">
    <property type="entry name" value="Endo/exonu/phosph_ase_sf"/>
</dbReference>
<dbReference type="EMBL" id="CM001402">
    <property type="protein sequence ID" value="EHO43032.1"/>
    <property type="molecule type" value="Genomic_DNA"/>
</dbReference>
<dbReference type="GO" id="GO:0000175">
    <property type="term" value="F:3'-5'-RNA exonuclease activity"/>
    <property type="evidence" value="ECO:0007669"/>
    <property type="project" value="TreeGrafter"/>
</dbReference>
<dbReference type="GO" id="GO:0004519">
    <property type="term" value="F:endonuclease activity"/>
    <property type="evidence" value="ECO:0007669"/>
    <property type="project" value="UniProtKB-KW"/>
</dbReference>
<dbReference type="PANTHER" id="PTHR12121:SF36">
    <property type="entry name" value="ENDONUCLEASE_EXONUCLEASE_PHOSPHATASE DOMAIN-CONTAINING PROTEIN"/>
    <property type="match status" value="1"/>
</dbReference>
<dbReference type="OrthoDB" id="9793162at2"/>
<evidence type="ECO:0000313" key="3">
    <source>
        <dbReference type="EMBL" id="EHO43032.1"/>
    </source>
</evidence>
<keyword evidence="3" id="KW-0540">Nuclease</keyword>
<dbReference type="PaxDb" id="880073-Calab_3432"/>
<feature type="domain" description="Endonuclease/exonuclease/phosphatase" evidence="1">
    <location>
        <begin position="27"/>
        <end position="272"/>
    </location>
</feature>
<evidence type="ECO:0000313" key="2">
    <source>
        <dbReference type="EMBL" id="APF19097.1"/>
    </source>
</evidence>
<dbReference type="EMBL" id="CP018099">
    <property type="protein sequence ID" value="APF19097.1"/>
    <property type="molecule type" value="Genomic_DNA"/>
</dbReference>
<gene>
    <name evidence="2" type="ORF">Cabys_2348</name>
    <name evidence="3" type="ORF">Calab_3432</name>
</gene>
<reference evidence="2 5" key="2">
    <citation type="submission" date="2016-11" db="EMBL/GenBank/DDBJ databases">
        <title>Genomic analysis of Caldithrix abyssi and proposal of a novel bacterial phylum Caldithrichaeota.</title>
        <authorList>
            <person name="Kublanov I."/>
            <person name="Sigalova O."/>
            <person name="Gavrilov S."/>
            <person name="Lebedinsky A."/>
            <person name="Ivanova N."/>
            <person name="Daum C."/>
            <person name="Reddy T."/>
            <person name="Klenk H.P."/>
            <person name="Goker M."/>
            <person name="Reva O."/>
            <person name="Miroshnichenko M."/>
            <person name="Kyprides N."/>
            <person name="Woyke T."/>
            <person name="Gelfand M."/>
        </authorList>
    </citation>
    <scope>NUCLEOTIDE SEQUENCE [LARGE SCALE GENOMIC DNA]</scope>
    <source>
        <strain evidence="2 5">LF13</strain>
    </source>
</reference>
<dbReference type="InterPro" id="IPR050410">
    <property type="entry name" value="CCR4/nocturin_mRNA_transcr"/>
</dbReference>
<dbReference type="eggNOG" id="COG3568">
    <property type="taxonomic scope" value="Bacteria"/>
</dbReference>
<dbReference type="Proteomes" id="UP000004671">
    <property type="component" value="Chromosome"/>
</dbReference>
<keyword evidence="3" id="KW-0255">Endonuclease</keyword>
<dbReference type="Gene3D" id="3.60.10.10">
    <property type="entry name" value="Endonuclease/exonuclease/phosphatase"/>
    <property type="match status" value="1"/>
</dbReference>
<dbReference type="AlphaFoldDB" id="H1XWQ6"/>
<evidence type="ECO:0000259" key="1">
    <source>
        <dbReference type="Pfam" id="PF03372"/>
    </source>
</evidence>
<dbReference type="Pfam" id="PF03372">
    <property type="entry name" value="Exo_endo_phos"/>
    <property type="match status" value="1"/>
</dbReference>
<organism evidence="3 4">
    <name type="scientific">Caldithrix abyssi DSM 13497</name>
    <dbReference type="NCBI Taxonomy" id="880073"/>
    <lineage>
        <taxon>Bacteria</taxon>
        <taxon>Pseudomonadati</taxon>
        <taxon>Calditrichota</taxon>
        <taxon>Calditrichia</taxon>
        <taxon>Calditrichales</taxon>
        <taxon>Calditrichaceae</taxon>
        <taxon>Caldithrix</taxon>
    </lineage>
</organism>
<dbReference type="RefSeq" id="WP_006930493.1">
    <property type="nucleotide sequence ID" value="NZ_CM001402.1"/>
</dbReference>
<keyword evidence="3" id="KW-0269">Exonuclease</keyword>
<reference evidence="3 4" key="1">
    <citation type="submission" date="2011-09" db="EMBL/GenBank/DDBJ databases">
        <title>The permanent draft genome of Caldithrix abyssi DSM 13497.</title>
        <authorList>
            <consortium name="US DOE Joint Genome Institute (JGI-PGF)"/>
            <person name="Lucas S."/>
            <person name="Han J."/>
            <person name="Lapidus A."/>
            <person name="Bruce D."/>
            <person name="Goodwin L."/>
            <person name="Pitluck S."/>
            <person name="Peters L."/>
            <person name="Kyrpides N."/>
            <person name="Mavromatis K."/>
            <person name="Ivanova N."/>
            <person name="Mikhailova N."/>
            <person name="Chertkov O."/>
            <person name="Detter J.C."/>
            <person name="Tapia R."/>
            <person name="Han C."/>
            <person name="Land M."/>
            <person name="Hauser L."/>
            <person name="Markowitz V."/>
            <person name="Cheng J.-F."/>
            <person name="Hugenholtz P."/>
            <person name="Woyke T."/>
            <person name="Wu D."/>
            <person name="Spring S."/>
            <person name="Brambilla E."/>
            <person name="Klenk H.-P."/>
            <person name="Eisen J.A."/>
        </authorList>
    </citation>
    <scope>NUCLEOTIDE SEQUENCE [LARGE SCALE GENOMIC DNA]</scope>
    <source>
        <strain evidence="3 4">DSM 13497</strain>
    </source>
</reference>
<evidence type="ECO:0000313" key="5">
    <source>
        <dbReference type="Proteomes" id="UP000183868"/>
    </source>
</evidence>